<organism evidence="1 2">
    <name type="scientific">Scortum barcoo</name>
    <name type="common">barcoo grunter</name>
    <dbReference type="NCBI Taxonomy" id="214431"/>
    <lineage>
        <taxon>Eukaryota</taxon>
        <taxon>Metazoa</taxon>
        <taxon>Chordata</taxon>
        <taxon>Craniata</taxon>
        <taxon>Vertebrata</taxon>
        <taxon>Euteleostomi</taxon>
        <taxon>Actinopterygii</taxon>
        <taxon>Neopterygii</taxon>
        <taxon>Teleostei</taxon>
        <taxon>Neoteleostei</taxon>
        <taxon>Acanthomorphata</taxon>
        <taxon>Eupercaria</taxon>
        <taxon>Centrarchiformes</taxon>
        <taxon>Terapontoidei</taxon>
        <taxon>Terapontidae</taxon>
        <taxon>Scortum</taxon>
    </lineage>
</organism>
<dbReference type="EMBL" id="CM041534">
    <property type="protein sequence ID" value="KAI3373795.1"/>
    <property type="molecule type" value="Genomic_DNA"/>
</dbReference>
<evidence type="ECO:0000313" key="1">
    <source>
        <dbReference type="EMBL" id="KAI3373795.1"/>
    </source>
</evidence>
<reference evidence="1" key="1">
    <citation type="submission" date="2022-04" db="EMBL/GenBank/DDBJ databases">
        <title>Jade perch genome.</title>
        <authorList>
            <person name="Chao B."/>
        </authorList>
    </citation>
    <scope>NUCLEOTIDE SEQUENCE</scope>
    <source>
        <strain evidence="1">CB-2022</strain>
    </source>
</reference>
<gene>
    <name evidence="1" type="ORF">L3Q82_022381</name>
</gene>
<sequence length="634" mass="71722">MEQDKGMGLCDKDIKQEADNHDEEISHPVAEFVDYVLYCYDITQCCLSQPCDKPATSSGCTPSPTQLQPRSVSVVKQEECLTVKYIKAVDKLKLTDKNGGTAHHPKKRPSDQPVMFHVLTKGGKNVVQIMRNPELKELQEMTVYAYKGEKVKQALKRDGRLMNTVFEKNCALSNTKNEETTEMSSLVDDLNGKTFKIILLNKDSPPDSQPSSLDDAYMKPSEFQRSDSDGNQHPPHESAKTESGNDENPKENPKLDVERAQETTLREIPDSKQMLSHLSKQLKDFMKENKTQRESKPSRIQNLFRVEYGKKDRTCREVKTMKELMKLSDSVCQVRVNGKPEGSGFLLFDKFVLTNGHVVKNSCQGITRQLIKPVTVHFCFESLDHTERVQDAGVQVVQVVGSEYCYELGQERDWALLRLETDQTLPDGLLTRFGFLPQDGGICIIGHPDGGVKMIDPCWIIPICNRNQVVERHRRENPDGVVPENGHHAEHQGLIQLITHQFFNNVAVSVEYKTLTYESCFYYGSSGSPVFDADCSVIAMHTGGFPYRNAGAKMSSVVEFGHPLSVIIEQIIVQMMKEQKFDVLKNMKKELAKRPDLEVFKNAAENPDVTSDESLKAFFDFLFQREEPVPMDID</sequence>
<dbReference type="Proteomes" id="UP000831701">
    <property type="component" value="Chromosome 4"/>
</dbReference>
<evidence type="ECO:0000313" key="2">
    <source>
        <dbReference type="Proteomes" id="UP000831701"/>
    </source>
</evidence>
<name>A0ACB8X1P2_9TELE</name>
<comment type="caution">
    <text evidence="1">The sequence shown here is derived from an EMBL/GenBank/DDBJ whole genome shotgun (WGS) entry which is preliminary data.</text>
</comment>
<proteinExistence type="predicted"/>
<accession>A0ACB8X1P2</accession>
<keyword evidence="2" id="KW-1185">Reference proteome</keyword>
<protein>
    <submittedName>
        <fullName evidence="1">Uncharacterized protein</fullName>
    </submittedName>
</protein>